<dbReference type="GO" id="GO:0050353">
    <property type="term" value="F:trimethyllysine dioxygenase activity"/>
    <property type="evidence" value="ECO:0007669"/>
    <property type="project" value="UniProtKB-EC"/>
</dbReference>
<dbReference type="PANTHER" id="PTHR10696">
    <property type="entry name" value="GAMMA-BUTYROBETAINE HYDROXYLASE-RELATED"/>
    <property type="match status" value="1"/>
</dbReference>
<comment type="cofactor">
    <cofactor evidence="1">
        <name>Fe(2+)</name>
        <dbReference type="ChEBI" id="CHEBI:29033"/>
    </cofactor>
</comment>
<dbReference type="GO" id="GO:0005739">
    <property type="term" value="C:mitochondrion"/>
    <property type="evidence" value="ECO:0007669"/>
    <property type="project" value="TreeGrafter"/>
</dbReference>
<keyword evidence="8" id="KW-0560">Oxidoreductase</keyword>
<comment type="catalytic activity">
    <reaction evidence="14">
        <text>N(6),N(6),N(6)-trimethyl-L-lysine + 2-oxoglutarate + O2 = (3S)-3-hydroxy-N(6),N(6),N(6)-trimethyl-L-lysine + succinate + CO2</text>
        <dbReference type="Rhea" id="RHEA:14181"/>
        <dbReference type="ChEBI" id="CHEBI:15379"/>
        <dbReference type="ChEBI" id="CHEBI:16526"/>
        <dbReference type="ChEBI" id="CHEBI:16810"/>
        <dbReference type="ChEBI" id="CHEBI:30031"/>
        <dbReference type="ChEBI" id="CHEBI:58100"/>
        <dbReference type="ChEBI" id="CHEBI:141499"/>
        <dbReference type="EC" id="1.14.11.8"/>
    </reaction>
</comment>
<feature type="domain" description="Gamma-butyrobetaine hydroxylase-like N-terminal" evidence="18">
    <location>
        <begin position="81"/>
        <end position="150"/>
    </location>
</feature>
<dbReference type="OrthoDB" id="406634at2759"/>
<dbReference type="Gene3D" id="3.60.130.10">
    <property type="entry name" value="Clavaminate synthase-like"/>
    <property type="match status" value="1"/>
</dbReference>
<evidence type="ECO:0000256" key="6">
    <source>
        <dbReference type="ARBA" id="ARBA00022873"/>
    </source>
</evidence>
<feature type="domain" description="TauD/TfdA-like" evidence="17">
    <location>
        <begin position="184"/>
        <end position="433"/>
    </location>
</feature>
<dbReference type="GO" id="GO:0046872">
    <property type="term" value="F:metal ion binding"/>
    <property type="evidence" value="ECO:0007669"/>
    <property type="project" value="UniProtKB-KW"/>
</dbReference>
<dbReference type="GO" id="GO:0045329">
    <property type="term" value="P:carnitine biosynthetic process"/>
    <property type="evidence" value="ECO:0007669"/>
    <property type="project" value="UniProtKB-KW"/>
</dbReference>
<keyword evidence="6" id="KW-0124">Carnitine biosynthesis</keyword>
<dbReference type="FunFam" id="3.30.2020.30:FF:000002">
    <property type="entry name" value="Putative gamma-butyrobetaine dioxygenase"/>
    <property type="match status" value="1"/>
</dbReference>
<dbReference type="SUPFAM" id="SSF51197">
    <property type="entry name" value="Clavaminate synthase-like"/>
    <property type="match status" value="1"/>
</dbReference>
<evidence type="ECO:0000256" key="8">
    <source>
        <dbReference type="ARBA" id="ARBA00023002"/>
    </source>
</evidence>
<evidence type="ECO:0000313" key="19">
    <source>
        <dbReference type="EMBL" id="RPA82614.1"/>
    </source>
</evidence>
<dbReference type="Proteomes" id="UP000275078">
    <property type="component" value="Unassembled WGS sequence"/>
</dbReference>
<dbReference type="EMBL" id="ML119670">
    <property type="protein sequence ID" value="RPA82614.1"/>
    <property type="molecule type" value="Genomic_DNA"/>
</dbReference>
<dbReference type="PANTHER" id="PTHR10696:SF25">
    <property type="entry name" value="OXIDOREDUCTASE AIM17-RELATED"/>
    <property type="match status" value="1"/>
</dbReference>
<protein>
    <recommendedName>
        <fullName evidence="15">Trimethyllysine dioxygenase</fullName>
        <ecNumber evidence="4">1.14.11.8</ecNumber>
    </recommendedName>
    <alternativeName>
        <fullName evidence="11">Epsilon-trimethyllysine 2-oxoglutarate dioxygenase</fullName>
    </alternativeName>
    <alternativeName>
        <fullName evidence="10">TML hydroxylase</fullName>
    </alternativeName>
    <alternativeName>
        <fullName evidence="12">TML-alpha-ketoglutarate dioxygenase</fullName>
    </alternativeName>
</protein>
<reference evidence="19 20" key="1">
    <citation type="journal article" date="2018" name="Nat. Ecol. Evol.">
        <title>Pezizomycetes genomes reveal the molecular basis of ectomycorrhizal truffle lifestyle.</title>
        <authorList>
            <person name="Murat C."/>
            <person name="Payen T."/>
            <person name="Noel B."/>
            <person name="Kuo A."/>
            <person name="Morin E."/>
            <person name="Chen J."/>
            <person name="Kohler A."/>
            <person name="Krizsan K."/>
            <person name="Balestrini R."/>
            <person name="Da Silva C."/>
            <person name="Montanini B."/>
            <person name="Hainaut M."/>
            <person name="Levati E."/>
            <person name="Barry K.W."/>
            <person name="Belfiori B."/>
            <person name="Cichocki N."/>
            <person name="Clum A."/>
            <person name="Dockter R.B."/>
            <person name="Fauchery L."/>
            <person name="Guy J."/>
            <person name="Iotti M."/>
            <person name="Le Tacon F."/>
            <person name="Lindquist E.A."/>
            <person name="Lipzen A."/>
            <person name="Malagnac F."/>
            <person name="Mello A."/>
            <person name="Molinier V."/>
            <person name="Miyauchi S."/>
            <person name="Poulain J."/>
            <person name="Riccioni C."/>
            <person name="Rubini A."/>
            <person name="Sitrit Y."/>
            <person name="Splivallo R."/>
            <person name="Traeger S."/>
            <person name="Wang M."/>
            <person name="Zifcakova L."/>
            <person name="Wipf D."/>
            <person name="Zambonelli A."/>
            <person name="Paolocci F."/>
            <person name="Nowrousian M."/>
            <person name="Ottonello S."/>
            <person name="Baldrian P."/>
            <person name="Spatafora J.W."/>
            <person name="Henrissat B."/>
            <person name="Nagy L.G."/>
            <person name="Aury J.M."/>
            <person name="Wincker P."/>
            <person name="Grigoriev I.V."/>
            <person name="Bonfante P."/>
            <person name="Martin F.M."/>
        </authorList>
    </citation>
    <scope>NUCLEOTIDE SEQUENCE [LARGE SCALE GENOMIC DNA]</scope>
    <source>
        <strain evidence="19 20">RN42</strain>
    </source>
</reference>
<dbReference type="STRING" id="1160509.A0A3N4ILY5"/>
<comment type="cofactor">
    <cofactor evidence="2">
        <name>L-ascorbate</name>
        <dbReference type="ChEBI" id="CHEBI:38290"/>
    </cofactor>
</comment>
<evidence type="ECO:0000259" key="17">
    <source>
        <dbReference type="Pfam" id="PF02668"/>
    </source>
</evidence>
<dbReference type="InterPro" id="IPR042098">
    <property type="entry name" value="TauD-like_sf"/>
</dbReference>
<evidence type="ECO:0000256" key="2">
    <source>
        <dbReference type="ARBA" id="ARBA00001961"/>
    </source>
</evidence>
<dbReference type="InterPro" id="IPR038492">
    <property type="entry name" value="GBBH-like_N_sf"/>
</dbReference>
<keyword evidence="9" id="KW-0408">Iron</keyword>
<evidence type="ECO:0000256" key="5">
    <source>
        <dbReference type="ARBA" id="ARBA00022723"/>
    </source>
</evidence>
<evidence type="ECO:0000313" key="20">
    <source>
        <dbReference type="Proteomes" id="UP000275078"/>
    </source>
</evidence>
<dbReference type="InterPro" id="IPR050411">
    <property type="entry name" value="AlphaKG_dependent_hydroxylases"/>
</dbReference>
<evidence type="ECO:0000256" key="12">
    <source>
        <dbReference type="ARBA" id="ARBA00032283"/>
    </source>
</evidence>
<dbReference type="Gene3D" id="3.30.2020.30">
    <property type="match status" value="1"/>
</dbReference>
<dbReference type="InterPro" id="IPR010376">
    <property type="entry name" value="GBBH-like_N"/>
</dbReference>
<gene>
    <name evidence="19" type="ORF">BJ508DRAFT_86481</name>
</gene>
<evidence type="ECO:0000256" key="7">
    <source>
        <dbReference type="ARBA" id="ARBA00022964"/>
    </source>
</evidence>
<evidence type="ECO:0000256" key="3">
    <source>
        <dbReference type="ARBA" id="ARBA00008654"/>
    </source>
</evidence>
<evidence type="ECO:0000256" key="4">
    <source>
        <dbReference type="ARBA" id="ARBA00012267"/>
    </source>
</evidence>
<dbReference type="CDD" id="cd00250">
    <property type="entry name" value="CAS_like"/>
    <property type="match status" value="1"/>
</dbReference>
<evidence type="ECO:0000256" key="10">
    <source>
        <dbReference type="ARBA" id="ARBA00030363"/>
    </source>
</evidence>
<name>A0A3N4ILY5_ASCIM</name>
<dbReference type="InterPro" id="IPR003819">
    <property type="entry name" value="TauD/TfdA-like"/>
</dbReference>
<evidence type="ECO:0000256" key="14">
    <source>
        <dbReference type="ARBA" id="ARBA00049334"/>
    </source>
</evidence>
<feature type="region of interest" description="Disordered" evidence="16">
    <location>
        <begin position="451"/>
        <end position="475"/>
    </location>
</feature>
<comment type="function">
    <text evidence="13">Converts trimethyllysine (TML) into hydroxytrimethyllysine (HTML).</text>
</comment>
<keyword evidence="7" id="KW-0223">Dioxygenase</keyword>
<dbReference type="Pfam" id="PF06155">
    <property type="entry name" value="GBBH-like_N"/>
    <property type="match status" value="1"/>
</dbReference>
<proteinExistence type="inferred from homology"/>
<accession>A0A3N4ILY5</accession>
<evidence type="ECO:0000259" key="18">
    <source>
        <dbReference type="Pfam" id="PF06155"/>
    </source>
</evidence>
<evidence type="ECO:0000256" key="16">
    <source>
        <dbReference type="SAM" id="MobiDB-lite"/>
    </source>
</evidence>
<sequence>MFARAATQICRSTSARIASKTTPKVLSAPAKYAAASPTKLSQIGGCRHKAHFAPPDKTVPVQLPAQRGNTKRVHFRLYGEPISFDYMFLRDACHCPKCVNPSTQQKTFASTDLSAETKPAKVEEFNNKKGLRITWEGEDAHVSEYPVEWLIRYSSKRNRLHARFNNIRQTYWDKAMMEEQVRWFDYDAYMKEDEALFEVLKTLERYGLVFLRGVPTEVDSVATIAKRIGPLKNTFYGETWDVKSIADAKNVAYTNEFLGLHMDLLYFQSPPGIQLLHCMKNDATGGSSIFSDSFRAARALQTPLGQASFLPLTQYPVTFHYKNDGQHYHYRRPIIVLNDDPNVNWADAKIDHVNWSPPFQGPFEENCEGDDHGKFRLWWKAAKTFAEEVEHPDNIFELTLREGECVLFANRRVLHGRKEFDPSSGDRWLRGTYLDIDSFRSKLRVVAEQFHGPGGQEHPGEKKKPVSSAAGYEFA</sequence>
<comment type="similarity">
    <text evidence="3">Belongs to the gamma-BBH/TMLD family.</text>
</comment>
<dbReference type="EC" id="1.14.11.8" evidence="4"/>
<evidence type="ECO:0000256" key="11">
    <source>
        <dbReference type="ARBA" id="ARBA00031778"/>
    </source>
</evidence>
<evidence type="ECO:0000256" key="1">
    <source>
        <dbReference type="ARBA" id="ARBA00001954"/>
    </source>
</evidence>
<organism evidence="19 20">
    <name type="scientific">Ascobolus immersus RN42</name>
    <dbReference type="NCBI Taxonomy" id="1160509"/>
    <lineage>
        <taxon>Eukaryota</taxon>
        <taxon>Fungi</taxon>
        <taxon>Dikarya</taxon>
        <taxon>Ascomycota</taxon>
        <taxon>Pezizomycotina</taxon>
        <taxon>Pezizomycetes</taxon>
        <taxon>Pezizales</taxon>
        <taxon>Ascobolaceae</taxon>
        <taxon>Ascobolus</taxon>
    </lineage>
</organism>
<keyword evidence="20" id="KW-1185">Reference proteome</keyword>
<evidence type="ECO:0000256" key="13">
    <source>
        <dbReference type="ARBA" id="ARBA00046008"/>
    </source>
</evidence>
<evidence type="ECO:0000256" key="9">
    <source>
        <dbReference type="ARBA" id="ARBA00023004"/>
    </source>
</evidence>
<keyword evidence="5" id="KW-0479">Metal-binding</keyword>
<dbReference type="FunFam" id="3.60.130.10:FF:000001">
    <property type="entry name" value="Trimethyllysine dioxygenase, mitochondrial"/>
    <property type="match status" value="1"/>
</dbReference>
<dbReference type="Pfam" id="PF02668">
    <property type="entry name" value="TauD"/>
    <property type="match status" value="1"/>
</dbReference>
<dbReference type="AlphaFoldDB" id="A0A3N4ILY5"/>
<evidence type="ECO:0000256" key="15">
    <source>
        <dbReference type="ARBA" id="ARBA00071191"/>
    </source>
</evidence>